<accession>A0ABY8UNF5</accession>
<feature type="domain" description="Adenylosuccinate lyase PurB C-terminal" evidence="5">
    <location>
        <begin position="283"/>
        <end position="344"/>
    </location>
</feature>
<proteinExistence type="predicted"/>
<evidence type="ECO:0008006" key="8">
    <source>
        <dbReference type="Google" id="ProtNLM"/>
    </source>
</evidence>
<evidence type="ECO:0000313" key="6">
    <source>
        <dbReference type="EMBL" id="WIA21812.1"/>
    </source>
</evidence>
<dbReference type="InterPro" id="IPR013539">
    <property type="entry name" value="PurB_C"/>
</dbReference>
<keyword evidence="3" id="KW-0658">Purine biosynthesis</keyword>
<dbReference type="InterPro" id="IPR020557">
    <property type="entry name" value="Fumarate_lyase_CS"/>
</dbReference>
<dbReference type="SUPFAM" id="SSF48557">
    <property type="entry name" value="L-aspartase-like"/>
    <property type="match status" value="1"/>
</dbReference>
<organism evidence="6 7">
    <name type="scientific">Tetradesmus obliquus</name>
    <name type="common">Green alga</name>
    <name type="synonym">Acutodesmus obliquus</name>
    <dbReference type="NCBI Taxonomy" id="3088"/>
    <lineage>
        <taxon>Eukaryota</taxon>
        <taxon>Viridiplantae</taxon>
        <taxon>Chlorophyta</taxon>
        <taxon>core chlorophytes</taxon>
        <taxon>Chlorophyceae</taxon>
        <taxon>CS clade</taxon>
        <taxon>Sphaeropleales</taxon>
        <taxon>Scenedesmaceae</taxon>
        <taxon>Tetradesmus</taxon>
    </lineage>
</organism>
<evidence type="ECO:0000256" key="1">
    <source>
        <dbReference type="ARBA" id="ARBA00004706"/>
    </source>
</evidence>
<dbReference type="Pfam" id="PF00206">
    <property type="entry name" value="Lyase_1"/>
    <property type="match status" value="1"/>
</dbReference>
<dbReference type="InterPro" id="IPR047136">
    <property type="entry name" value="PurB_bact"/>
</dbReference>
<evidence type="ECO:0000259" key="5">
    <source>
        <dbReference type="Pfam" id="PF08328"/>
    </source>
</evidence>
<sequence length="351" mass="38556">MAEEVQQLAAIPQVTEVPPFSAEGNAVLEALAANFSVADAQEVKAIERTTNHDLKAVEYVLKQRFASNPELAAVLEFTHSACTSEDINNLSHGLMLSEALQKHVLPAMDSVIAEVSRLAAEYADVAMLCRTHGQTATPSTMGKEMAVFAYRLQRQRDQIAGAVGNYNAHMVAYSDVDWQGVAQGFVARLGLQFNPYVTQIEPHEYIAELFGAAARFNTILIDFDRDMWSYISLGYFRQHTIAGEVGSSTMPHKVNPIDFVNSEGNLGLANALLEHLGAKLPISRWQRDLTDSTVLRNLGVGIGLSLLSYSSTLRGISKLQLDEARLHQDLDSFWEVLAEPIQVITVNTPTI</sequence>
<dbReference type="PANTHER" id="PTHR43411:SF1">
    <property type="entry name" value="ADENYLOSUCCINATE LYASE"/>
    <property type="match status" value="1"/>
</dbReference>
<dbReference type="InterPro" id="IPR022761">
    <property type="entry name" value="Fumarate_lyase_N"/>
</dbReference>
<evidence type="ECO:0000313" key="7">
    <source>
        <dbReference type="Proteomes" id="UP001244341"/>
    </source>
</evidence>
<dbReference type="PANTHER" id="PTHR43411">
    <property type="entry name" value="ADENYLOSUCCINATE LYASE"/>
    <property type="match status" value="1"/>
</dbReference>
<dbReference type="Gene3D" id="1.10.275.10">
    <property type="entry name" value="Fumarase/aspartase (N-terminal domain)"/>
    <property type="match status" value="1"/>
</dbReference>
<gene>
    <name evidence="6" type="ORF">OEZ85_004193</name>
</gene>
<feature type="domain" description="Fumarate lyase N-terminal" evidence="4">
    <location>
        <begin position="21"/>
        <end position="261"/>
    </location>
</feature>
<protein>
    <recommendedName>
        <fullName evidence="8">Adenylosuccinate lyase</fullName>
    </recommendedName>
</protein>
<evidence type="ECO:0000256" key="2">
    <source>
        <dbReference type="ARBA" id="ARBA00004734"/>
    </source>
</evidence>
<keyword evidence="7" id="KW-1185">Reference proteome</keyword>
<dbReference type="Proteomes" id="UP001244341">
    <property type="component" value="Chromosome 14b"/>
</dbReference>
<dbReference type="PROSITE" id="PS00163">
    <property type="entry name" value="FUMARATE_LYASES"/>
    <property type="match status" value="1"/>
</dbReference>
<dbReference type="Pfam" id="PF08328">
    <property type="entry name" value="ASL_C"/>
    <property type="match status" value="1"/>
</dbReference>
<dbReference type="InterPro" id="IPR008948">
    <property type="entry name" value="L-Aspartase-like"/>
</dbReference>
<dbReference type="InterPro" id="IPR024083">
    <property type="entry name" value="Fumarase/histidase_N"/>
</dbReference>
<dbReference type="PRINTS" id="PR00149">
    <property type="entry name" value="FUMRATELYASE"/>
</dbReference>
<dbReference type="InterPro" id="IPR000362">
    <property type="entry name" value="Fumarate_lyase_fam"/>
</dbReference>
<name>A0ABY8UNF5_TETOB</name>
<evidence type="ECO:0000256" key="3">
    <source>
        <dbReference type="ARBA" id="ARBA00022755"/>
    </source>
</evidence>
<evidence type="ECO:0000259" key="4">
    <source>
        <dbReference type="Pfam" id="PF00206"/>
    </source>
</evidence>
<comment type="pathway">
    <text evidence="1">Purine metabolism; IMP biosynthesis via de novo pathway; 5-amino-1-(5-phospho-D-ribosyl)imidazole-4-carboxamide from 5-amino-1-(5-phospho-D-ribosyl)imidazole-4-carboxylate: step 2/2.</text>
</comment>
<reference evidence="6 7" key="1">
    <citation type="submission" date="2023-05" db="EMBL/GenBank/DDBJ databases">
        <title>A 100% complete, gapless, phased diploid assembly of the Scenedesmus obliquus UTEX 3031 genome.</title>
        <authorList>
            <person name="Biondi T.C."/>
            <person name="Hanschen E.R."/>
            <person name="Kwon T."/>
            <person name="Eng W."/>
            <person name="Kruse C.P.S."/>
            <person name="Koehler S.I."/>
            <person name="Kunde Y."/>
            <person name="Gleasner C.D."/>
            <person name="You Mak K.T."/>
            <person name="Polle J."/>
            <person name="Hovde B.T."/>
            <person name="Starkenburg S.R."/>
        </authorList>
    </citation>
    <scope>NUCLEOTIDE SEQUENCE [LARGE SCALE GENOMIC DNA]</scope>
    <source>
        <strain evidence="6 7">DOE0152z</strain>
    </source>
</reference>
<dbReference type="Gene3D" id="1.10.40.30">
    <property type="entry name" value="Fumarase/aspartase (C-terminal domain)"/>
    <property type="match status" value="1"/>
</dbReference>
<dbReference type="NCBIfam" id="NF006764">
    <property type="entry name" value="PRK09285.1"/>
    <property type="match status" value="1"/>
</dbReference>
<dbReference type="Gene3D" id="1.20.200.10">
    <property type="entry name" value="Fumarase/aspartase (Central domain)"/>
    <property type="match status" value="1"/>
</dbReference>
<comment type="pathway">
    <text evidence="2">Purine metabolism; AMP biosynthesis via de novo pathway; AMP from IMP: step 2/2.</text>
</comment>
<dbReference type="EMBL" id="CP126221">
    <property type="protein sequence ID" value="WIA21812.1"/>
    <property type="molecule type" value="Genomic_DNA"/>
</dbReference>